<protein>
    <submittedName>
        <fullName evidence="6">Phytanoyl-CoA dioxygenase domain-containing protein 1</fullName>
    </submittedName>
</protein>
<dbReference type="PANTHER" id="PTHR20883:SF15">
    <property type="entry name" value="PHYTANOYL-COA DIOXYGENASE DOMAIN-CONTAINING PROTEIN 1"/>
    <property type="match status" value="1"/>
</dbReference>
<evidence type="ECO:0000256" key="4">
    <source>
        <dbReference type="ARBA" id="ARBA00038356"/>
    </source>
</evidence>
<dbReference type="GO" id="GO:0046872">
    <property type="term" value="F:metal ion binding"/>
    <property type="evidence" value="ECO:0007669"/>
    <property type="project" value="UniProtKB-KW"/>
</dbReference>
<dbReference type="AlphaFoldDB" id="A0A914CGF3"/>
<evidence type="ECO:0000256" key="1">
    <source>
        <dbReference type="ARBA" id="ARBA00001962"/>
    </source>
</evidence>
<organism evidence="5 6">
    <name type="scientific">Acrobeloides nanus</name>
    <dbReference type="NCBI Taxonomy" id="290746"/>
    <lineage>
        <taxon>Eukaryota</taxon>
        <taxon>Metazoa</taxon>
        <taxon>Ecdysozoa</taxon>
        <taxon>Nematoda</taxon>
        <taxon>Chromadorea</taxon>
        <taxon>Rhabditida</taxon>
        <taxon>Tylenchina</taxon>
        <taxon>Cephalobomorpha</taxon>
        <taxon>Cephaloboidea</taxon>
        <taxon>Cephalobidae</taxon>
        <taxon>Acrobeloides</taxon>
    </lineage>
</organism>
<dbReference type="InterPro" id="IPR008775">
    <property type="entry name" value="Phytyl_CoA_dOase-like"/>
</dbReference>
<dbReference type="PANTHER" id="PTHR20883">
    <property type="entry name" value="PHYTANOYL-COA DIOXYGENASE DOMAIN CONTAINING 1"/>
    <property type="match status" value="1"/>
</dbReference>
<dbReference type="Proteomes" id="UP000887540">
    <property type="component" value="Unplaced"/>
</dbReference>
<evidence type="ECO:0000256" key="3">
    <source>
        <dbReference type="ARBA" id="ARBA00023004"/>
    </source>
</evidence>
<evidence type="ECO:0000313" key="6">
    <source>
        <dbReference type="WBParaSite" id="ACRNAN_scaffold10317.g24597.t1"/>
    </source>
</evidence>
<dbReference type="Gene3D" id="2.60.120.620">
    <property type="entry name" value="q2cbj1_9rhob like domain"/>
    <property type="match status" value="1"/>
</dbReference>
<evidence type="ECO:0000313" key="5">
    <source>
        <dbReference type="Proteomes" id="UP000887540"/>
    </source>
</evidence>
<accession>A0A914CGF3</accession>
<comment type="similarity">
    <text evidence="4">Belongs to the PhyH family. PHYHD1 subfamily.</text>
</comment>
<sequence length="178" mass="20416">MNGLSGDGNIARQLEMKQPQVVQSMYIFKQPNIGDEVCEHVDSTYLLMEPTNKLLGVWIAIDEATLENGCLWFIPGSHKNNELNYRFIRSNSTDPNEPLMIYIGEKPVYDAEKYIPVPVPRGSLVLINGLVVHKSEKNLSNLSRHAYTFHIADKYESVWSPLNWPQETPTYKFPDLYE</sequence>
<proteinExistence type="inferred from homology"/>
<keyword evidence="5" id="KW-1185">Reference proteome</keyword>
<dbReference type="Pfam" id="PF05721">
    <property type="entry name" value="PhyH"/>
    <property type="match status" value="1"/>
</dbReference>
<dbReference type="WBParaSite" id="ACRNAN_scaffold10317.g24597.t1">
    <property type="protein sequence ID" value="ACRNAN_scaffold10317.g24597.t1"/>
    <property type="gene ID" value="ACRNAN_scaffold10317.g24597"/>
</dbReference>
<dbReference type="SUPFAM" id="SSF51197">
    <property type="entry name" value="Clavaminate synthase-like"/>
    <property type="match status" value="1"/>
</dbReference>
<reference evidence="6" key="1">
    <citation type="submission" date="2022-11" db="UniProtKB">
        <authorList>
            <consortium name="WormBaseParasite"/>
        </authorList>
    </citation>
    <scope>IDENTIFICATION</scope>
</reference>
<comment type="cofactor">
    <cofactor evidence="1">
        <name>Fe cation</name>
        <dbReference type="ChEBI" id="CHEBI:24875"/>
    </cofactor>
</comment>
<keyword evidence="2" id="KW-0479">Metal-binding</keyword>
<evidence type="ECO:0000256" key="2">
    <source>
        <dbReference type="ARBA" id="ARBA00022723"/>
    </source>
</evidence>
<name>A0A914CGF3_9BILA</name>
<keyword evidence="3" id="KW-0408">Iron</keyword>